<dbReference type="AlphaFoldDB" id="A0A5E4B7A0"/>
<proteinExistence type="predicted"/>
<organism evidence="2 3">
    <name type="scientific">Marmota monax</name>
    <name type="common">Woodchuck</name>
    <dbReference type="NCBI Taxonomy" id="9995"/>
    <lineage>
        <taxon>Eukaryota</taxon>
        <taxon>Metazoa</taxon>
        <taxon>Chordata</taxon>
        <taxon>Craniata</taxon>
        <taxon>Vertebrata</taxon>
        <taxon>Euteleostomi</taxon>
        <taxon>Mammalia</taxon>
        <taxon>Eutheria</taxon>
        <taxon>Euarchontoglires</taxon>
        <taxon>Glires</taxon>
        <taxon>Rodentia</taxon>
        <taxon>Sciuromorpha</taxon>
        <taxon>Sciuridae</taxon>
        <taxon>Xerinae</taxon>
        <taxon>Marmotini</taxon>
        <taxon>Marmota</taxon>
    </lineage>
</organism>
<name>A0A5E4B7A0_MARMO</name>
<protein>
    <submittedName>
        <fullName evidence="2">Uncharacterized protein</fullName>
    </submittedName>
</protein>
<evidence type="ECO:0000313" key="1">
    <source>
        <dbReference type="EMBL" id="KAF7483792.1"/>
    </source>
</evidence>
<dbReference type="Proteomes" id="UP000662637">
    <property type="component" value="Unassembled WGS sequence"/>
</dbReference>
<accession>A0A5E4B7A0</accession>
<reference evidence="2 3" key="1">
    <citation type="submission" date="2019-04" db="EMBL/GenBank/DDBJ databases">
        <authorList>
            <person name="Alioto T."/>
            <person name="Alioto T."/>
        </authorList>
    </citation>
    <scope>NUCLEOTIDE SEQUENCE [LARGE SCALE GENOMIC DNA]</scope>
</reference>
<reference evidence="1" key="2">
    <citation type="submission" date="2020-08" db="EMBL/GenBank/DDBJ databases">
        <authorList>
            <person name="Shumante A."/>
            <person name="Zimin A.V."/>
            <person name="Puiu D."/>
            <person name="Salzberg S.L."/>
        </authorList>
    </citation>
    <scope>NUCLEOTIDE SEQUENCE</scope>
    <source>
        <strain evidence="1">WC2-LM</strain>
        <tissue evidence="1">Liver</tissue>
    </source>
</reference>
<sequence length="118" mass="13663">MRTCMHNQKDAVQMPSETLKAKMVPEKVPRRCATVAANKIKIMSNLKETISGPENIWIRKSSRKLPHRNASAAAKKKLLNVYKEDDTTINSESEKELEDTNSKVIFFRRFRSWKEKAQ</sequence>
<keyword evidence="3" id="KW-1185">Reference proteome</keyword>
<evidence type="ECO:0000313" key="2">
    <source>
        <dbReference type="EMBL" id="VTJ65135.1"/>
    </source>
</evidence>
<gene>
    <name evidence="1" type="ORF">GHT09_004775</name>
    <name evidence="2" type="ORF">MONAX_5E022981</name>
</gene>
<dbReference type="EMBL" id="WJEC01000328">
    <property type="protein sequence ID" value="KAF7483792.1"/>
    <property type="molecule type" value="Genomic_DNA"/>
</dbReference>
<dbReference type="Proteomes" id="UP000335636">
    <property type="component" value="Unassembled WGS sequence"/>
</dbReference>
<evidence type="ECO:0000313" key="3">
    <source>
        <dbReference type="Proteomes" id="UP000335636"/>
    </source>
</evidence>
<dbReference type="EMBL" id="CABDUW010000297">
    <property type="protein sequence ID" value="VTJ65135.1"/>
    <property type="molecule type" value="Genomic_DNA"/>
</dbReference>